<dbReference type="PANTHER" id="PTHR31793">
    <property type="entry name" value="4-HYDROXYBENZOYL-COA THIOESTERASE FAMILY MEMBER"/>
    <property type="match status" value="1"/>
</dbReference>
<dbReference type="PANTHER" id="PTHR31793:SF27">
    <property type="entry name" value="NOVEL THIOESTERASE SUPERFAMILY DOMAIN AND SAPOSIN A-TYPE DOMAIN CONTAINING PROTEIN (0610012H03RIK)"/>
    <property type="match status" value="1"/>
</dbReference>
<organism evidence="3 4">
    <name type="scientific">Sphingomonas palmae</name>
    <dbReference type="NCBI Taxonomy" id="1855283"/>
    <lineage>
        <taxon>Bacteria</taxon>
        <taxon>Pseudomonadati</taxon>
        <taxon>Pseudomonadota</taxon>
        <taxon>Alphaproteobacteria</taxon>
        <taxon>Sphingomonadales</taxon>
        <taxon>Sphingomonadaceae</taxon>
        <taxon>Sphingomonas</taxon>
    </lineage>
</organism>
<name>A0A1H7LZ53_9SPHN</name>
<dbReference type="InterPro" id="IPR029069">
    <property type="entry name" value="HotDog_dom_sf"/>
</dbReference>
<accession>A0A1H7LZ53</accession>
<dbReference type="EMBL" id="FNZZ01000002">
    <property type="protein sequence ID" value="SEL04214.1"/>
    <property type="molecule type" value="Genomic_DNA"/>
</dbReference>
<dbReference type="RefSeq" id="WP_093004546.1">
    <property type="nucleotide sequence ID" value="NZ_FNZZ01000002.1"/>
</dbReference>
<evidence type="ECO:0000256" key="1">
    <source>
        <dbReference type="ARBA" id="ARBA00005953"/>
    </source>
</evidence>
<dbReference type="AlphaFoldDB" id="A0A1H7LZ53"/>
<evidence type="ECO:0000313" key="3">
    <source>
        <dbReference type="EMBL" id="SEL04214.1"/>
    </source>
</evidence>
<protein>
    <submittedName>
        <fullName evidence="3">Acyl-CoA thioester hydrolase</fullName>
    </submittedName>
</protein>
<proteinExistence type="inferred from homology"/>
<dbReference type="Pfam" id="PF13279">
    <property type="entry name" value="4HBT_2"/>
    <property type="match status" value="1"/>
</dbReference>
<dbReference type="Proteomes" id="UP000199214">
    <property type="component" value="Unassembled WGS sequence"/>
</dbReference>
<dbReference type="STRING" id="1855283.SAMN05216382_1346"/>
<sequence length="149" mass="16842">MRATPLLTRPGFAFSTLFKVRYAEIDGQKIVFNSRYLEYADVAVTEFWDWTGIAEAVEEWRHTEFNVRRAELDYLAPFRLGDEVEAFVRIEKLGTTSITKRFELANPATGTLCCAITMVSVHVDLASGRPVPLPPAIRTYLERLPTGVS</sequence>
<keyword evidence="4" id="KW-1185">Reference proteome</keyword>
<dbReference type="Gene3D" id="3.10.129.10">
    <property type="entry name" value="Hotdog Thioesterase"/>
    <property type="match status" value="1"/>
</dbReference>
<keyword evidence="2 3" id="KW-0378">Hydrolase</keyword>
<dbReference type="OrthoDB" id="9799036at2"/>
<dbReference type="GO" id="GO:0047617">
    <property type="term" value="F:fatty acyl-CoA hydrolase activity"/>
    <property type="evidence" value="ECO:0007669"/>
    <property type="project" value="TreeGrafter"/>
</dbReference>
<evidence type="ECO:0000313" key="4">
    <source>
        <dbReference type="Proteomes" id="UP000199214"/>
    </source>
</evidence>
<evidence type="ECO:0000256" key="2">
    <source>
        <dbReference type="ARBA" id="ARBA00022801"/>
    </source>
</evidence>
<reference evidence="4" key="1">
    <citation type="submission" date="2016-10" db="EMBL/GenBank/DDBJ databases">
        <authorList>
            <person name="Varghese N."/>
            <person name="Submissions S."/>
        </authorList>
    </citation>
    <scope>NUCLEOTIDE SEQUENCE [LARGE SCALE GENOMIC DNA]</scope>
    <source>
        <strain evidence="4">JS21-1</strain>
    </source>
</reference>
<dbReference type="InterPro" id="IPR050563">
    <property type="entry name" value="4-hydroxybenzoyl-CoA_TE"/>
</dbReference>
<dbReference type="SUPFAM" id="SSF54637">
    <property type="entry name" value="Thioesterase/thiol ester dehydrase-isomerase"/>
    <property type="match status" value="1"/>
</dbReference>
<dbReference type="CDD" id="cd00586">
    <property type="entry name" value="4HBT"/>
    <property type="match status" value="1"/>
</dbReference>
<gene>
    <name evidence="3" type="ORF">SAMN05216382_1346</name>
</gene>
<comment type="similarity">
    <text evidence="1">Belongs to the 4-hydroxybenzoyl-CoA thioesterase family.</text>
</comment>